<proteinExistence type="predicted"/>
<evidence type="ECO:0000313" key="1">
    <source>
        <dbReference type="EMBL" id="GEB04547.1"/>
    </source>
</evidence>
<dbReference type="Proteomes" id="UP000320772">
    <property type="component" value="Unassembled WGS sequence"/>
</dbReference>
<protein>
    <submittedName>
        <fullName evidence="1">Uncharacterized protein</fullName>
    </submittedName>
</protein>
<sequence length="75" mass="8629">MYKKESICFDKNTVLIMKASFCVFSFQYNNEIYLVRGAGFSLEKSSFFQKKEARPGTEIPANVMVRCFRGRGCPL</sequence>
<name>A0A4Y3M7V6_9PROT</name>
<reference evidence="1 2" key="1">
    <citation type="submission" date="2019-06" db="EMBL/GenBank/DDBJ databases">
        <title>Whole genome shotgun sequence of Gluconobacter roseus NBRC 3990.</title>
        <authorList>
            <person name="Hosoyama A."/>
            <person name="Uohara A."/>
            <person name="Ohji S."/>
            <person name="Ichikawa N."/>
        </authorList>
    </citation>
    <scope>NUCLEOTIDE SEQUENCE [LARGE SCALE GENOMIC DNA]</scope>
    <source>
        <strain evidence="1 2">NBRC 3990</strain>
    </source>
</reference>
<organism evidence="1 2">
    <name type="scientific">Gluconobacter roseus NBRC 3990</name>
    <dbReference type="NCBI Taxonomy" id="1307950"/>
    <lineage>
        <taxon>Bacteria</taxon>
        <taxon>Pseudomonadati</taxon>
        <taxon>Pseudomonadota</taxon>
        <taxon>Alphaproteobacteria</taxon>
        <taxon>Acetobacterales</taxon>
        <taxon>Acetobacteraceae</taxon>
        <taxon>Gluconobacter</taxon>
    </lineage>
</organism>
<dbReference type="EMBL" id="BJLY01000004">
    <property type="protein sequence ID" value="GEB04547.1"/>
    <property type="molecule type" value="Genomic_DNA"/>
</dbReference>
<dbReference type="AlphaFoldDB" id="A0A4Y3M7V6"/>
<evidence type="ECO:0000313" key="2">
    <source>
        <dbReference type="Proteomes" id="UP000320772"/>
    </source>
</evidence>
<accession>A0A4Y3M7V6</accession>
<comment type="caution">
    <text evidence="1">The sequence shown here is derived from an EMBL/GenBank/DDBJ whole genome shotgun (WGS) entry which is preliminary data.</text>
</comment>
<keyword evidence="2" id="KW-1185">Reference proteome</keyword>
<gene>
    <name evidence="1" type="ORF">GRO01_21230</name>
</gene>